<keyword evidence="3 6" id="KW-0812">Transmembrane</keyword>
<dbReference type="InterPro" id="IPR000045">
    <property type="entry name" value="Prepilin_IV_endopep_pep"/>
</dbReference>
<evidence type="ECO:0000256" key="1">
    <source>
        <dbReference type="ARBA" id="ARBA00004651"/>
    </source>
</evidence>
<name>A0ABP7DDL5_9SPHN</name>
<dbReference type="Pfam" id="PF01478">
    <property type="entry name" value="Peptidase_A24"/>
    <property type="match status" value="1"/>
</dbReference>
<evidence type="ECO:0000259" key="7">
    <source>
        <dbReference type="Pfam" id="PF01478"/>
    </source>
</evidence>
<keyword evidence="5 6" id="KW-0472">Membrane</keyword>
<comment type="caution">
    <text evidence="8">The sequence shown here is derived from an EMBL/GenBank/DDBJ whole genome shotgun (WGS) entry which is preliminary data.</text>
</comment>
<feature type="transmembrane region" description="Helical" evidence="6">
    <location>
        <begin position="100"/>
        <end position="121"/>
    </location>
</feature>
<organism evidence="8 9">
    <name type="scientific">Sphingomonas cynarae</name>
    <dbReference type="NCBI Taxonomy" id="930197"/>
    <lineage>
        <taxon>Bacteria</taxon>
        <taxon>Pseudomonadati</taxon>
        <taxon>Pseudomonadota</taxon>
        <taxon>Alphaproteobacteria</taxon>
        <taxon>Sphingomonadales</taxon>
        <taxon>Sphingomonadaceae</taxon>
        <taxon>Sphingomonas</taxon>
    </lineage>
</organism>
<dbReference type="PANTHER" id="PTHR36506:SF1">
    <property type="entry name" value="PREFLAGELLIN PEPTIDASE"/>
    <property type="match status" value="1"/>
</dbReference>
<accession>A0ABP7DDL5</accession>
<evidence type="ECO:0000256" key="4">
    <source>
        <dbReference type="ARBA" id="ARBA00022989"/>
    </source>
</evidence>
<proteinExistence type="predicted"/>
<dbReference type="InterPro" id="IPR052218">
    <property type="entry name" value="Preflagellin_Peptidase"/>
</dbReference>
<dbReference type="Gene3D" id="1.20.120.1220">
    <property type="match status" value="1"/>
</dbReference>
<keyword evidence="9" id="KW-1185">Reference proteome</keyword>
<keyword evidence="4 6" id="KW-1133">Transmembrane helix</keyword>
<evidence type="ECO:0000256" key="3">
    <source>
        <dbReference type="ARBA" id="ARBA00022692"/>
    </source>
</evidence>
<evidence type="ECO:0000313" key="9">
    <source>
        <dbReference type="Proteomes" id="UP001500523"/>
    </source>
</evidence>
<evidence type="ECO:0000256" key="5">
    <source>
        <dbReference type="ARBA" id="ARBA00023136"/>
    </source>
</evidence>
<comment type="subcellular location">
    <subcellularLocation>
        <location evidence="1">Cell membrane</location>
        <topology evidence="1">Multi-pass membrane protein</topology>
    </subcellularLocation>
</comment>
<evidence type="ECO:0000256" key="2">
    <source>
        <dbReference type="ARBA" id="ARBA00022475"/>
    </source>
</evidence>
<dbReference type="PANTHER" id="PTHR36506">
    <property type="entry name" value="PREFLAGELLIN PEPTIDASE"/>
    <property type="match status" value="1"/>
</dbReference>
<evidence type="ECO:0000256" key="6">
    <source>
        <dbReference type="SAM" id="Phobius"/>
    </source>
</evidence>
<keyword evidence="2" id="KW-1003">Cell membrane</keyword>
<reference evidence="9" key="1">
    <citation type="journal article" date="2019" name="Int. J. Syst. Evol. Microbiol.">
        <title>The Global Catalogue of Microorganisms (GCM) 10K type strain sequencing project: providing services to taxonomists for standard genome sequencing and annotation.</title>
        <authorList>
            <consortium name="The Broad Institute Genomics Platform"/>
            <consortium name="The Broad Institute Genome Sequencing Center for Infectious Disease"/>
            <person name="Wu L."/>
            <person name="Ma J."/>
        </authorList>
    </citation>
    <scope>NUCLEOTIDE SEQUENCE [LARGE SCALE GENOMIC DNA]</scope>
    <source>
        <strain evidence="9">JCM 17498</strain>
    </source>
</reference>
<protein>
    <submittedName>
        <fullName evidence="8">Prepilin peptidase</fullName>
    </submittedName>
</protein>
<dbReference type="Proteomes" id="UP001500523">
    <property type="component" value="Unassembled WGS sequence"/>
</dbReference>
<gene>
    <name evidence="8" type="ORF">GCM10022268_09500</name>
</gene>
<feature type="domain" description="Prepilin type IV endopeptidase peptidase" evidence="7">
    <location>
        <begin position="13"/>
        <end position="117"/>
    </location>
</feature>
<sequence>MEWDMMRIGLALAAVALLLSAGIEDARTRLIANRKSVALVLLAPLWWWANGASLWPGVAMQLALAIVTFGVFAAAFHVGAMGGGDVKLIAALSLWLPPMLLMGMLVTMSLAGGVVTLAMLVDKRCRRHADPVEVPYGVAIAIAGILTLREPILNQFGS</sequence>
<dbReference type="EMBL" id="BAABBF010000002">
    <property type="protein sequence ID" value="GAA3701741.1"/>
    <property type="molecule type" value="Genomic_DNA"/>
</dbReference>
<evidence type="ECO:0000313" key="8">
    <source>
        <dbReference type="EMBL" id="GAA3701741.1"/>
    </source>
</evidence>
<feature type="transmembrane region" description="Helical" evidence="6">
    <location>
        <begin position="62"/>
        <end position="80"/>
    </location>
</feature>